<protein>
    <recommendedName>
        <fullName evidence="3">tRNA (32-2'-O)-methyltransferase regulator THADA</fullName>
    </recommendedName>
</protein>
<dbReference type="InterPro" id="IPR051954">
    <property type="entry name" value="tRNA_methyltransferase_THADA"/>
</dbReference>
<sequence>MNSNTLRIRGSDTTTRTNTSFDPVTISDSYKTLLSEKNVLFKEFFEDNSMTQLAKLKQILFRIKENFNIDTVKFLVIIYLEVDSKHPSKCMISRFVNKNNFIQSQFTASLTKEIDQLIDKPCTDYNSYVYVISKVMSCTENFSSGAATVKNLELKLANYFKDCLHCCISTLSDVKSIAPTEKNEIFSLAHSTLRLILYIIQKISDENVPKLISLYDEIRISLKQLLCDPDVPMDTKSVCGILYVSMHIMENGSDSWIDIFLTGRNDSNLKDIFNDESAKLSIYSALITVIPIQILKENLPDGEPAIIKITNNILEIGERIVQNVRRCSADASITLGVSRALVAVSRAPGAAPALPGALLAALGPALDHRADAVRHLAALALRNLVRHCDGNEEAMEDLFSKLMHLDRERKSFYVSLTSLTSVLGAENIMKKLPNIVSDLISALHIQAVQASATTTLETLLQKHIQTCHSDVIFEQWIKRILIHVNNDSIDSAVMNILESLLVLALKLANDLVDYFLPHMQSSCASRGPQHARSALVCASALRRAGLLPLAGGPAGCPSGGPTWRGTLPYDLLRHAAVDCSEENRILCISLIVESPKTTEIFENGELELVLWFLTYNINAQEPHFRQQVLSIMNKFIKRLESSYKVLVRESKCSEGNKGQYYLTFVDRLRQFCFDSLVVGANYSRRHVALQLLRAAELLEGGGRARNWKYEEIETLLRHLGDSYEGNKALALELLCRCPEDMLKSKNFSTSLELNDILAEASSIKPTDCVTVVYKLKLLINKLPEHIVQGEDSKITSKVKFALLSILLGELDKQLSQCRRSLALAARSAPVYGLLRCAALGAGAAGGVTPDVWTGTIHRIVAMCEDVWACCAAVLSSAAPEGHLPARGACGSILLEDGKEVTAQMVLLCAWRSIKEVSSILGNLVSQVLLQDEFEPTTRSVLVRRVGELFTTLLTEIKHRGAFEQVYVGFTQMLTSLWRSRNPEFNELPKLWLEELMTVIESGDPSGKLCATRRSAGLPFMIQALVITELQVRNNPRAFDDCVARLLRLAGGGLGGGAGGERPVGPGVAGRCHALNTLRALVRDHALHERVAPHTAAALLCALAAFERDSWIERNSATLLFSALMVRIFGVQRTRDSENLCVRNRMTGRIFFLKYPKLYDFMLEKLKEVSEDNNERLLRPSLYPILLLLARLYPSSLEGTVSNLKLSAFVPLVRACARSAVLTTRRLAARAASALVEPERYISHVEEIFELINNRSIKMNYCHGLLLQLIKLLESKPERLIIAKNQSRLIQLIKKSDWILHQSLGDMPCYLIADEYIKMVNVLIWRFDALMEKDFIINIKKTLNQLIFNDSKFKINPGRELCLANAAYLHLIISHKYNNSTNVPEFVYKCLAHKHYEVTCAVLNYLLILNKVLELENNFHNHLNVISDDLRLFENDPKYIENLCRTLRSSKYLECTQKCLKLLNLKGDTAKVIIKAKMDENYEVSDDLVVDKLLHYIDSEHENLMHYYLVSLCNFLCAKMVTGEMNEQKFLEAMRVIFSCSLPNNSDETRMTVVNFLEKSLTMVPGLLDMNFKKLSEEDRFQARALALGAAASALHDDERGARHALARALLRPPALHTRAARALRAKVGTDGSQTATLSLLALLDFRVEVTSDDLDPECRVFDQNEKYNIYLEETIWTRDCARRIKEICEENDLCNYIYNTINKKNYRQTFEKLCGDNFTMFEKSINGPVNNINPKVKIFIDTLRST</sequence>
<dbReference type="GO" id="GO:0030488">
    <property type="term" value="P:tRNA methylation"/>
    <property type="evidence" value="ECO:0007669"/>
    <property type="project" value="TreeGrafter"/>
</dbReference>
<dbReference type="InterPro" id="IPR056842">
    <property type="entry name" value="THADA-like_TPR_C"/>
</dbReference>
<evidence type="ECO:0000256" key="1">
    <source>
        <dbReference type="ARBA" id="ARBA00010409"/>
    </source>
</evidence>
<dbReference type="Proteomes" id="UP001153954">
    <property type="component" value="Unassembled WGS sequence"/>
</dbReference>
<evidence type="ECO:0000259" key="4">
    <source>
        <dbReference type="Pfam" id="PF10350"/>
    </source>
</evidence>
<evidence type="ECO:0000259" key="6">
    <source>
        <dbReference type="Pfam" id="PF25151"/>
    </source>
</evidence>
<dbReference type="PANTHER" id="PTHR14387:SF7">
    <property type="entry name" value="THYROID ADENOMA-ASSOCIATED PROTEIN"/>
    <property type="match status" value="1"/>
</dbReference>
<dbReference type="GO" id="GO:0005829">
    <property type="term" value="C:cytosol"/>
    <property type="evidence" value="ECO:0007669"/>
    <property type="project" value="TreeGrafter"/>
</dbReference>
<gene>
    <name evidence="7" type="ORF">EEDITHA_LOCUS6552</name>
</gene>
<dbReference type="SUPFAM" id="SSF48371">
    <property type="entry name" value="ARM repeat"/>
    <property type="match status" value="2"/>
</dbReference>
<feature type="domain" description="tRNA (32-2'-O)-methyltransferase regulator THADA-like TPR repeats region" evidence="5">
    <location>
        <begin position="475"/>
        <end position="693"/>
    </location>
</feature>
<keyword evidence="8" id="KW-1185">Reference proteome</keyword>
<dbReference type="EMBL" id="CAKOGL010000009">
    <property type="protein sequence ID" value="CAH2090614.1"/>
    <property type="molecule type" value="Genomic_DNA"/>
</dbReference>
<evidence type="ECO:0000313" key="7">
    <source>
        <dbReference type="EMBL" id="CAH2090614.1"/>
    </source>
</evidence>
<comment type="similarity">
    <text evidence="1">Belongs to the THADA family.</text>
</comment>
<keyword evidence="2" id="KW-0819">tRNA processing</keyword>
<evidence type="ECO:0000256" key="2">
    <source>
        <dbReference type="ARBA" id="ARBA00022694"/>
    </source>
</evidence>
<feature type="domain" description="DUF2428" evidence="4">
    <location>
        <begin position="856"/>
        <end position="1110"/>
    </location>
</feature>
<name>A0AAU9TV66_EUPED</name>
<feature type="domain" description="tRNA (32-2'-O)-methyltransferase regulator THADA-like C-terminal TPR repeats region" evidence="6">
    <location>
        <begin position="1113"/>
        <end position="1269"/>
    </location>
</feature>
<proteinExistence type="inferred from homology"/>
<dbReference type="Pfam" id="PF10350">
    <property type="entry name" value="DUF2428"/>
    <property type="match status" value="1"/>
</dbReference>
<accession>A0AAU9TV66</accession>
<evidence type="ECO:0000259" key="5">
    <source>
        <dbReference type="Pfam" id="PF25150"/>
    </source>
</evidence>
<reference evidence="7" key="1">
    <citation type="submission" date="2022-03" db="EMBL/GenBank/DDBJ databases">
        <authorList>
            <person name="Tunstrom K."/>
        </authorList>
    </citation>
    <scope>NUCLEOTIDE SEQUENCE</scope>
</reference>
<dbReference type="Pfam" id="PF25150">
    <property type="entry name" value="TPR_Trm732"/>
    <property type="match status" value="1"/>
</dbReference>
<organism evidence="7 8">
    <name type="scientific">Euphydryas editha</name>
    <name type="common">Edith's checkerspot</name>
    <dbReference type="NCBI Taxonomy" id="104508"/>
    <lineage>
        <taxon>Eukaryota</taxon>
        <taxon>Metazoa</taxon>
        <taxon>Ecdysozoa</taxon>
        <taxon>Arthropoda</taxon>
        <taxon>Hexapoda</taxon>
        <taxon>Insecta</taxon>
        <taxon>Pterygota</taxon>
        <taxon>Neoptera</taxon>
        <taxon>Endopterygota</taxon>
        <taxon>Lepidoptera</taxon>
        <taxon>Glossata</taxon>
        <taxon>Ditrysia</taxon>
        <taxon>Papilionoidea</taxon>
        <taxon>Nymphalidae</taxon>
        <taxon>Nymphalinae</taxon>
        <taxon>Euphydryas</taxon>
    </lineage>
</organism>
<evidence type="ECO:0000256" key="3">
    <source>
        <dbReference type="ARBA" id="ARBA00035698"/>
    </source>
</evidence>
<dbReference type="Pfam" id="PF25151">
    <property type="entry name" value="TPR_Trm732_C"/>
    <property type="match status" value="1"/>
</dbReference>
<dbReference type="InterPro" id="IPR019442">
    <property type="entry name" value="THADA/TRM732_DUF2428"/>
</dbReference>
<dbReference type="InterPro" id="IPR056843">
    <property type="entry name" value="THADA-like_TPR"/>
</dbReference>
<dbReference type="PANTHER" id="PTHR14387">
    <property type="entry name" value="THADA/DEATH RECEPTOR INTERACTING PROTEIN"/>
    <property type="match status" value="1"/>
</dbReference>
<evidence type="ECO:0000313" key="8">
    <source>
        <dbReference type="Proteomes" id="UP001153954"/>
    </source>
</evidence>
<dbReference type="InterPro" id="IPR016024">
    <property type="entry name" value="ARM-type_fold"/>
</dbReference>
<comment type="caution">
    <text evidence="7">The sequence shown here is derived from an EMBL/GenBank/DDBJ whole genome shotgun (WGS) entry which is preliminary data.</text>
</comment>